<organism evidence="6 7">
    <name type="scientific">Candidatus Woesebacteria bacterium RIFCSPHIGHO2_02_FULL_39_13</name>
    <dbReference type="NCBI Taxonomy" id="1802505"/>
    <lineage>
        <taxon>Bacteria</taxon>
        <taxon>Candidatus Woeseibacteriota</taxon>
    </lineage>
</organism>
<evidence type="ECO:0000256" key="1">
    <source>
        <dbReference type="ARBA" id="ARBA00001947"/>
    </source>
</evidence>
<reference evidence="6 7" key="1">
    <citation type="journal article" date="2016" name="Nat. Commun.">
        <title>Thousands of microbial genomes shed light on interconnected biogeochemical processes in an aquifer system.</title>
        <authorList>
            <person name="Anantharaman K."/>
            <person name="Brown C.T."/>
            <person name="Hug L.A."/>
            <person name="Sharon I."/>
            <person name="Castelle C.J."/>
            <person name="Probst A.J."/>
            <person name="Thomas B.C."/>
            <person name="Singh A."/>
            <person name="Wilkins M.J."/>
            <person name="Karaoz U."/>
            <person name="Brodie E.L."/>
            <person name="Williams K.H."/>
            <person name="Hubbard S.S."/>
            <person name="Banfield J.F."/>
        </authorList>
    </citation>
    <scope>NUCLEOTIDE SEQUENCE [LARGE SCALE GENOMIC DNA]</scope>
</reference>
<dbReference type="PANTHER" id="PTHR46233">
    <property type="entry name" value="HYDROXYACYLGLUTATHIONE HYDROLASE GLOC"/>
    <property type="match status" value="1"/>
</dbReference>
<dbReference type="Gene3D" id="3.60.15.10">
    <property type="entry name" value="Ribonuclease Z/Hydroxyacylglutathione hydrolase-like"/>
    <property type="match status" value="1"/>
</dbReference>
<evidence type="ECO:0000256" key="4">
    <source>
        <dbReference type="ARBA" id="ARBA00022833"/>
    </source>
</evidence>
<dbReference type="EMBL" id="MGGR01000034">
    <property type="protein sequence ID" value="OGM32301.1"/>
    <property type="molecule type" value="Genomic_DNA"/>
</dbReference>
<evidence type="ECO:0000259" key="5">
    <source>
        <dbReference type="SMART" id="SM00849"/>
    </source>
</evidence>
<evidence type="ECO:0000256" key="3">
    <source>
        <dbReference type="ARBA" id="ARBA00022801"/>
    </source>
</evidence>
<dbReference type="InterPro" id="IPR001279">
    <property type="entry name" value="Metallo-B-lactamas"/>
</dbReference>
<dbReference type="GO" id="GO:0016787">
    <property type="term" value="F:hydrolase activity"/>
    <property type="evidence" value="ECO:0007669"/>
    <property type="project" value="UniProtKB-KW"/>
</dbReference>
<evidence type="ECO:0000313" key="6">
    <source>
        <dbReference type="EMBL" id="OGM32301.1"/>
    </source>
</evidence>
<dbReference type="AlphaFoldDB" id="A0A1F7YYE4"/>
<gene>
    <name evidence="6" type="ORF">A3D01_06600</name>
</gene>
<accession>A0A1F7YYE4</accession>
<dbReference type="STRING" id="1802505.A3D01_06600"/>
<feature type="domain" description="Metallo-beta-lactamase" evidence="5">
    <location>
        <begin position="12"/>
        <end position="192"/>
    </location>
</feature>
<dbReference type="Proteomes" id="UP000177169">
    <property type="component" value="Unassembled WGS sequence"/>
</dbReference>
<keyword evidence="4" id="KW-0862">Zinc</keyword>
<dbReference type="SMART" id="SM00849">
    <property type="entry name" value="Lactamase_B"/>
    <property type="match status" value="1"/>
</dbReference>
<name>A0A1F7YYE4_9BACT</name>
<dbReference type="GO" id="GO:0046872">
    <property type="term" value="F:metal ion binding"/>
    <property type="evidence" value="ECO:0007669"/>
    <property type="project" value="UniProtKB-KW"/>
</dbReference>
<evidence type="ECO:0000256" key="2">
    <source>
        <dbReference type="ARBA" id="ARBA00022723"/>
    </source>
</evidence>
<keyword evidence="3" id="KW-0378">Hydrolase</keyword>
<proteinExistence type="predicted"/>
<sequence length="207" mass="23492">MKVMTLIVGQLKTNCYIIYDKKESDCIILDPGDDADYIIHVIDSHKLKPTKIIASHAHFDHILAALELQLAFNIPFLVNRKDEFLVTRMKSSAKHFLGIEVDDPPKINKYLKPLDKLKVGNYRLHIIATPGHTPGSVSIFEKNTNILFAGDLLFAEGSVGRSDFKYSDPEVLRVSLSKIMKLPKETIVYSGHGEPFTLKEFGKYWYN</sequence>
<dbReference type="InterPro" id="IPR036866">
    <property type="entry name" value="RibonucZ/Hydroxyglut_hydro"/>
</dbReference>
<keyword evidence="2" id="KW-0479">Metal-binding</keyword>
<comment type="caution">
    <text evidence="6">The sequence shown here is derived from an EMBL/GenBank/DDBJ whole genome shotgun (WGS) entry which is preliminary data.</text>
</comment>
<dbReference type="CDD" id="cd06262">
    <property type="entry name" value="metallo-hydrolase-like_MBL-fold"/>
    <property type="match status" value="1"/>
</dbReference>
<dbReference type="InterPro" id="IPR051453">
    <property type="entry name" value="MBL_Glyoxalase_II"/>
</dbReference>
<comment type="cofactor">
    <cofactor evidence="1">
        <name>Zn(2+)</name>
        <dbReference type="ChEBI" id="CHEBI:29105"/>
    </cofactor>
</comment>
<protein>
    <recommendedName>
        <fullName evidence="5">Metallo-beta-lactamase domain-containing protein</fullName>
    </recommendedName>
</protein>
<evidence type="ECO:0000313" key="7">
    <source>
        <dbReference type="Proteomes" id="UP000177169"/>
    </source>
</evidence>
<dbReference type="Pfam" id="PF00753">
    <property type="entry name" value="Lactamase_B"/>
    <property type="match status" value="1"/>
</dbReference>
<dbReference type="PANTHER" id="PTHR46233:SF3">
    <property type="entry name" value="HYDROXYACYLGLUTATHIONE HYDROLASE GLOC"/>
    <property type="match status" value="1"/>
</dbReference>
<dbReference type="SUPFAM" id="SSF56281">
    <property type="entry name" value="Metallo-hydrolase/oxidoreductase"/>
    <property type="match status" value="1"/>
</dbReference>